<dbReference type="RefSeq" id="WP_273306438.1">
    <property type="nucleotide sequence ID" value="NZ_DYUD01000023.1"/>
</dbReference>
<reference evidence="1" key="2">
    <citation type="submission" date="2021-09" db="EMBL/GenBank/DDBJ databases">
        <authorList>
            <person name="Gilroy R."/>
        </authorList>
    </citation>
    <scope>NUCLEOTIDE SEQUENCE</scope>
    <source>
        <strain evidence="1">CHK121-7720</strain>
    </source>
</reference>
<dbReference type="Proteomes" id="UP000757103">
    <property type="component" value="Unassembled WGS sequence"/>
</dbReference>
<proteinExistence type="predicted"/>
<organism evidence="1 2">
    <name type="scientific">Barnesiella viscericola</name>
    <dbReference type="NCBI Taxonomy" id="397865"/>
    <lineage>
        <taxon>Bacteria</taxon>
        <taxon>Pseudomonadati</taxon>
        <taxon>Bacteroidota</taxon>
        <taxon>Bacteroidia</taxon>
        <taxon>Bacteroidales</taxon>
        <taxon>Barnesiellaceae</taxon>
        <taxon>Barnesiella</taxon>
    </lineage>
</organism>
<name>A0A921MSM9_9BACT</name>
<gene>
    <name evidence="1" type="ORF">K8U91_07890</name>
</gene>
<sequence>MLTGDNITVKAVHGISASDMQRIRDFLQGAVYCWCKNRKGEWFTARDFIGGDNFYWEHYPLGVLYFRYIEDGQTEEYAFEQAAKDAGRILKSVLSDDDRTFETEGGYTRRYRWVED</sequence>
<evidence type="ECO:0008006" key="3">
    <source>
        <dbReference type="Google" id="ProtNLM"/>
    </source>
</evidence>
<protein>
    <recommendedName>
        <fullName evidence="3">Phage protein</fullName>
    </recommendedName>
</protein>
<reference evidence="1" key="1">
    <citation type="journal article" date="2021" name="PeerJ">
        <title>Extensive microbial diversity within the chicken gut microbiome revealed by metagenomics and culture.</title>
        <authorList>
            <person name="Gilroy R."/>
            <person name="Ravi A."/>
            <person name="Getino M."/>
            <person name="Pursley I."/>
            <person name="Horton D.L."/>
            <person name="Alikhan N.F."/>
            <person name="Baker D."/>
            <person name="Gharbi K."/>
            <person name="Hall N."/>
            <person name="Watson M."/>
            <person name="Adriaenssens E.M."/>
            <person name="Foster-Nyarko E."/>
            <person name="Jarju S."/>
            <person name="Secka A."/>
            <person name="Antonio M."/>
            <person name="Oren A."/>
            <person name="Chaudhuri R.R."/>
            <person name="La Ragione R."/>
            <person name="Hildebrand F."/>
            <person name="Pallen M.J."/>
        </authorList>
    </citation>
    <scope>NUCLEOTIDE SEQUENCE</scope>
    <source>
        <strain evidence="1">CHK121-7720</strain>
    </source>
</reference>
<comment type="caution">
    <text evidence="1">The sequence shown here is derived from an EMBL/GenBank/DDBJ whole genome shotgun (WGS) entry which is preliminary data.</text>
</comment>
<evidence type="ECO:0000313" key="2">
    <source>
        <dbReference type="Proteomes" id="UP000757103"/>
    </source>
</evidence>
<accession>A0A921MSM9</accession>
<dbReference type="AlphaFoldDB" id="A0A921MSM9"/>
<dbReference type="EMBL" id="DYUD01000023">
    <property type="protein sequence ID" value="HJG89371.1"/>
    <property type="molecule type" value="Genomic_DNA"/>
</dbReference>
<evidence type="ECO:0000313" key="1">
    <source>
        <dbReference type="EMBL" id="HJG89371.1"/>
    </source>
</evidence>